<dbReference type="EMBL" id="KN834798">
    <property type="protein sequence ID" value="KIK56430.1"/>
    <property type="molecule type" value="Genomic_DNA"/>
</dbReference>
<name>A0A0D0B076_9AGAR</name>
<evidence type="ECO:0000313" key="1">
    <source>
        <dbReference type="EMBL" id="KIK56430.1"/>
    </source>
</evidence>
<reference evidence="1 2" key="1">
    <citation type="submission" date="2014-04" db="EMBL/GenBank/DDBJ databases">
        <title>Evolutionary Origins and Diversification of the Mycorrhizal Mutualists.</title>
        <authorList>
            <consortium name="DOE Joint Genome Institute"/>
            <consortium name="Mycorrhizal Genomics Consortium"/>
            <person name="Kohler A."/>
            <person name="Kuo A."/>
            <person name="Nagy L.G."/>
            <person name="Floudas D."/>
            <person name="Copeland A."/>
            <person name="Barry K.W."/>
            <person name="Cichocki N."/>
            <person name="Veneault-Fourrey C."/>
            <person name="LaButti K."/>
            <person name="Lindquist E.A."/>
            <person name="Lipzen A."/>
            <person name="Lundell T."/>
            <person name="Morin E."/>
            <person name="Murat C."/>
            <person name="Riley R."/>
            <person name="Ohm R."/>
            <person name="Sun H."/>
            <person name="Tunlid A."/>
            <person name="Henrissat B."/>
            <person name="Grigoriev I.V."/>
            <person name="Hibbett D.S."/>
            <person name="Martin F."/>
        </authorList>
    </citation>
    <scope>NUCLEOTIDE SEQUENCE [LARGE SCALE GENOMIC DNA]</scope>
    <source>
        <strain evidence="1 2">FD-317 M1</strain>
    </source>
</reference>
<dbReference type="PANTHER" id="PTHR33129:SF1">
    <property type="entry name" value="ATP-BINDING PROTEIN"/>
    <property type="match status" value="1"/>
</dbReference>
<keyword evidence="2" id="KW-1185">Reference proteome</keyword>
<dbReference type="InterPro" id="IPR052980">
    <property type="entry name" value="Crinkler_effector"/>
</dbReference>
<dbReference type="Proteomes" id="UP000053593">
    <property type="component" value="Unassembled WGS sequence"/>
</dbReference>
<gene>
    <name evidence="1" type="ORF">GYMLUDRAFT_820125</name>
</gene>
<dbReference type="OrthoDB" id="2340858at2759"/>
<organism evidence="1 2">
    <name type="scientific">Collybiopsis luxurians FD-317 M1</name>
    <dbReference type="NCBI Taxonomy" id="944289"/>
    <lineage>
        <taxon>Eukaryota</taxon>
        <taxon>Fungi</taxon>
        <taxon>Dikarya</taxon>
        <taxon>Basidiomycota</taxon>
        <taxon>Agaricomycotina</taxon>
        <taxon>Agaricomycetes</taxon>
        <taxon>Agaricomycetidae</taxon>
        <taxon>Agaricales</taxon>
        <taxon>Marasmiineae</taxon>
        <taxon>Omphalotaceae</taxon>
        <taxon>Collybiopsis</taxon>
        <taxon>Collybiopsis luxurians</taxon>
    </lineage>
</organism>
<evidence type="ECO:0000313" key="2">
    <source>
        <dbReference type="Proteomes" id="UP000053593"/>
    </source>
</evidence>
<dbReference type="PANTHER" id="PTHR33129">
    <property type="entry name" value="PROTEIN KINASE DOMAIN-CONTAINING PROTEIN-RELATED"/>
    <property type="match status" value="1"/>
</dbReference>
<sequence>MLISNHTFWDKAPPYFQDLCREWSGKQDPFENHINTLKSISFSRKIALHVNLLHTDGTLLLRDELVKTFYRLRDAHAEKITKISGIVLDGNPGIGKSAANLLFLIGCLAYQQPVFFTPRSGAIYYFSGLSVWKFKGPGSMINLEHILELEFPGDVRPWSLIDINTSPPDALVCSELFPIQTVSLNPEHYQTWKKANTARMWIMQVWKEEDLEDLYAMLSTDRSTFQVMVG</sequence>
<accession>A0A0D0B076</accession>
<protein>
    <submittedName>
        <fullName evidence="1">Uncharacterized protein</fullName>
    </submittedName>
</protein>
<proteinExistence type="predicted"/>
<dbReference type="AlphaFoldDB" id="A0A0D0B076"/>
<dbReference type="HOGENOM" id="CLU_1204898_0_0_1"/>